<gene>
    <name evidence="1" type="primary">holB</name>
    <name evidence="1" type="ORF">CURT_0934</name>
</gene>
<organism evidence="1 2">
    <name type="scientific">Campylobacter ureolyticus</name>
    <dbReference type="NCBI Taxonomy" id="827"/>
    <lineage>
        <taxon>Bacteria</taxon>
        <taxon>Pseudomonadati</taxon>
        <taxon>Campylobacterota</taxon>
        <taxon>Epsilonproteobacteria</taxon>
        <taxon>Campylobacterales</taxon>
        <taxon>Campylobacteraceae</taxon>
        <taxon>Campylobacter</taxon>
    </lineage>
</organism>
<evidence type="ECO:0000313" key="2">
    <source>
        <dbReference type="Proteomes" id="UP000509722"/>
    </source>
</evidence>
<accession>A0AAE7JPG9</accession>
<dbReference type="EMBL" id="CP053832">
    <property type="protein sequence ID" value="QKF84417.1"/>
    <property type="molecule type" value="Genomic_DNA"/>
</dbReference>
<dbReference type="RefSeq" id="WP_018713110.1">
    <property type="nucleotide sequence ID" value="NZ_CP053832.1"/>
</dbReference>
<dbReference type="GO" id="GO:0003887">
    <property type="term" value="F:DNA-directed DNA polymerase activity"/>
    <property type="evidence" value="ECO:0007669"/>
    <property type="project" value="UniProtKB-EC"/>
</dbReference>
<dbReference type="AlphaFoldDB" id="A0AAE7JPG9"/>
<dbReference type="SUPFAM" id="SSF52540">
    <property type="entry name" value="P-loop containing nucleoside triphosphate hydrolases"/>
    <property type="match status" value="1"/>
</dbReference>
<dbReference type="NCBIfam" id="NF006296">
    <property type="entry name" value="PRK08485.1"/>
    <property type="match status" value="1"/>
</dbReference>
<dbReference type="InterPro" id="IPR027417">
    <property type="entry name" value="P-loop_NTPase"/>
</dbReference>
<dbReference type="GeneID" id="77175835"/>
<keyword evidence="1" id="KW-0548">Nucleotidyltransferase</keyword>
<reference evidence="1 2" key="1">
    <citation type="submission" date="2020-05" db="EMBL/GenBank/DDBJ databases">
        <title>Complete genome sequencing of Campylobacter and Arcobacter type strains.</title>
        <authorList>
            <person name="Miller W.G."/>
            <person name="Yee E."/>
        </authorList>
    </citation>
    <scope>NUCLEOTIDE SEQUENCE [LARGE SCALE GENOMIC DNA]</scope>
    <source>
        <strain evidence="1 2">LMG 6451</strain>
    </source>
</reference>
<protein>
    <submittedName>
        <fullName evidence="1">DNA polymerase III, delta prime subunit</fullName>
        <ecNumber evidence="1">2.7.7.7</ecNumber>
    </submittedName>
</protein>
<keyword evidence="1" id="KW-0808">Transferase</keyword>
<dbReference type="Pfam" id="PF13177">
    <property type="entry name" value="DNA_pol3_delta2"/>
    <property type="match status" value="1"/>
</dbReference>
<proteinExistence type="predicted"/>
<dbReference type="EC" id="2.7.7.7" evidence="1"/>
<sequence>MNKIIICRDFELIKSNLINKFGRNNLRIFEKSEILLEDTNAAKDEAYISEKEQKIIVLIGHKFRTEAQNSLLLILENTPKNIEFILISNSKNVFLPTIRSRLIIENHFIKEILPKTGLNLRNLSLNDINNFLNKQIKLEKEGVLDRVGLKNLLHAIVKECFEQGIKFNQNELNHINKLMILINLNTKARAVLTPLLLMISDAKKI</sequence>
<dbReference type="Gene3D" id="3.40.50.300">
    <property type="entry name" value="P-loop containing nucleotide triphosphate hydrolases"/>
    <property type="match status" value="1"/>
</dbReference>
<evidence type="ECO:0000313" key="1">
    <source>
        <dbReference type="EMBL" id="QKF84417.1"/>
    </source>
</evidence>
<name>A0AAE7JPG9_9BACT</name>
<dbReference type="Proteomes" id="UP000509722">
    <property type="component" value="Chromosome"/>
</dbReference>